<comment type="pathway">
    <text evidence="1">Purine metabolism; IMP biosynthesis via de novo pathway; N(2)-formyl-N(1)-(5-phospho-D-ribosyl)glycinamide from N(1)-(5-phospho-D-ribosyl)glycinamide (10-formyl THF route): step 1/1.</text>
</comment>
<evidence type="ECO:0000313" key="11">
    <source>
        <dbReference type="Proteomes" id="UP000238882"/>
    </source>
</evidence>
<dbReference type="PANTHER" id="PTHR43369:SF2">
    <property type="entry name" value="PHOSPHORIBOSYLGLYCINAMIDE FORMYLTRANSFERASE"/>
    <property type="match status" value="1"/>
</dbReference>
<evidence type="ECO:0000313" key="10">
    <source>
        <dbReference type="EMBL" id="PQJ79788.1"/>
    </source>
</evidence>
<evidence type="ECO:0000256" key="1">
    <source>
        <dbReference type="ARBA" id="ARBA00005054"/>
    </source>
</evidence>
<feature type="domain" description="Formyl transferase N-terminal" evidence="9">
    <location>
        <begin position="2"/>
        <end position="181"/>
    </location>
</feature>
<dbReference type="UniPathway" id="UPA00074">
    <property type="reaction ID" value="UER00126"/>
</dbReference>
<keyword evidence="4" id="KW-0658">Purine biosynthesis</keyword>
<dbReference type="InterPro" id="IPR004607">
    <property type="entry name" value="GART"/>
</dbReference>
<dbReference type="GO" id="GO:0005829">
    <property type="term" value="C:cytosol"/>
    <property type="evidence" value="ECO:0007669"/>
    <property type="project" value="TreeGrafter"/>
</dbReference>
<comment type="similarity">
    <text evidence="5">Belongs to the GART family.</text>
</comment>
<dbReference type="PROSITE" id="PS00373">
    <property type="entry name" value="GART"/>
    <property type="match status" value="1"/>
</dbReference>
<dbReference type="EMBL" id="MSCN01000001">
    <property type="protein sequence ID" value="PQJ79788.1"/>
    <property type="molecule type" value="Genomic_DNA"/>
</dbReference>
<dbReference type="EC" id="2.1.2.2" evidence="2"/>
<dbReference type="Gene3D" id="3.40.50.170">
    <property type="entry name" value="Formyl transferase, N-terminal domain"/>
    <property type="match status" value="1"/>
</dbReference>
<gene>
    <name evidence="10" type="ORF">BTO18_11655</name>
</gene>
<sequence>MKRIVVFASGSGTNAENIIKFFNHTKTARVTQVLCNNRYAKVFDRCKSLNIKHLYFNKGDFFIEDTILNLLKKEADYIVLAGFLWKVPEKIINIFSNRIINIHPALLPKYGGKGMYGMNVHKAVAANNEKETGITIHYVNANYDEGAIIFQAKTSLNENDTPEKIAEKIHILEQKYFPKVIEEVILSYKNA</sequence>
<dbReference type="OrthoDB" id="9806170at2"/>
<keyword evidence="11" id="KW-1185">Reference proteome</keyword>
<comment type="caution">
    <text evidence="10">The sequence shown here is derived from an EMBL/GenBank/DDBJ whole genome shotgun (WGS) entry which is preliminary data.</text>
</comment>
<dbReference type="PANTHER" id="PTHR43369">
    <property type="entry name" value="PHOSPHORIBOSYLGLYCINAMIDE FORMYLTRANSFERASE"/>
    <property type="match status" value="1"/>
</dbReference>
<dbReference type="GO" id="GO:0006189">
    <property type="term" value="P:'de novo' IMP biosynthetic process"/>
    <property type="evidence" value="ECO:0007669"/>
    <property type="project" value="UniProtKB-UniPathway"/>
</dbReference>
<dbReference type="InterPro" id="IPR036477">
    <property type="entry name" value="Formyl_transf_N_sf"/>
</dbReference>
<evidence type="ECO:0000256" key="7">
    <source>
        <dbReference type="ARBA" id="ARBA00041682"/>
    </source>
</evidence>
<dbReference type="Pfam" id="PF00551">
    <property type="entry name" value="Formyl_trans_N"/>
    <property type="match status" value="1"/>
</dbReference>
<proteinExistence type="inferred from homology"/>
<dbReference type="RefSeq" id="WP_105016384.1">
    <property type="nucleotide sequence ID" value="NZ_MSCN01000001.1"/>
</dbReference>
<dbReference type="AlphaFoldDB" id="A0A2S7WQ95"/>
<keyword evidence="3 10" id="KW-0808">Transferase</keyword>
<evidence type="ECO:0000256" key="6">
    <source>
        <dbReference type="ARBA" id="ARBA00041324"/>
    </source>
</evidence>
<dbReference type="CDD" id="cd08645">
    <property type="entry name" value="FMT_core_GART"/>
    <property type="match status" value="1"/>
</dbReference>
<comment type="catalytic activity">
    <reaction evidence="8">
        <text>N(1)-(5-phospho-beta-D-ribosyl)glycinamide + (6R)-10-formyltetrahydrofolate = N(2)-formyl-N(1)-(5-phospho-beta-D-ribosyl)glycinamide + (6S)-5,6,7,8-tetrahydrofolate + H(+)</text>
        <dbReference type="Rhea" id="RHEA:15053"/>
        <dbReference type="ChEBI" id="CHEBI:15378"/>
        <dbReference type="ChEBI" id="CHEBI:57453"/>
        <dbReference type="ChEBI" id="CHEBI:143788"/>
        <dbReference type="ChEBI" id="CHEBI:147286"/>
        <dbReference type="ChEBI" id="CHEBI:195366"/>
        <dbReference type="EC" id="2.1.2.2"/>
    </reaction>
</comment>
<dbReference type="InterPro" id="IPR002376">
    <property type="entry name" value="Formyl_transf_N"/>
</dbReference>
<evidence type="ECO:0000256" key="2">
    <source>
        <dbReference type="ARBA" id="ARBA00012254"/>
    </source>
</evidence>
<evidence type="ECO:0000256" key="8">
    <source>
        <dbReference type="ARBA" id="ARBA00047664"/>
    </source>
</evidence>
<evidence type="ECO:0000256" key="4">
    <source>
        <dbReference type="ARBA" id="ARBA00022755"/>
    </source>
</evidence>
<dbReference type="Proteomes" id="UP000238882">
    <property type="component" value="Unassembled WGS sequence"/>
</dbReference>
<protein>
    <recommendedName>
        <fullName evidence="2">phosphoribosylglycinamide formyltransferase 1</fullName>
        <ecNumber evidence="2">2.1.2.2</ecNumber>
    </recommendedName>
    <alternativeName>
        <fullName evidence="7">5'-phosphoribosylglycinamide transformylase</fullName>
    </alternativeName>
    <alternativeName>
        <fullName evidence="6">GAR transformylase</fullName>
    </alternativeName>
</protein>
<evidence type="ECO:0000256" key="3">
    <source>
        <dbReference type="ARBA" id="ARBA00022679"/>
    </source>
</evidence>
<accession>A0A2S7WQ95</accession>
<organism evidence="10 11">
    <name type="scientific">Polaribacter porphyrae</name>
    <dbReference type="NCBI Taxonomy" id="1137780"/>
    <lineage>
        <taxon>Bacteria</taxon>
        <taxon>Pseudomonadati</taxon>
        <taxon>Bacteroidota</taxon>
        <taxon>Flavobacteriia</taxon>
        <taxon>Flavobacteriales</taxon>
        <taxon>Flavobacteriaceae</taxon>
    </lineage>
</organism>
<dbReference type="SUPFAM" id="SSF53328">
    <property type="entry name" value="Formyltransferase"/>
    <property type="match status" value="1"/>
</dbReference>
<evidence type="ECO:0000256" key="5">
    <source>
        <dbReference type="ARBA" id="ARBA00038440"/>
    </source>
</evidence>
<reference evidence="10 11" key="1">
    <citation type="submission" date="2016-12" db="EMBL/GenBank/DDBJ databases">
        <title>Trade-off between light-utilization and light-protection in marine flavobacteria.</title>
        <authorList>
            <person name="Kumagai Y."/>
            <person name="Yoshizawa S."/>
            <person name="Kogure K."/>
            <person name="Iwasaki W."/>
        </authorList>
    </citation>
    <scope>NUCLEOTIDE SEQUENCE [LARGE SCALE GENOMIC DNA]</scope>
    <source>
        <strain evidence="10 11">NBRC 108759</strain>
    </source>
</reference>
<name>A0A2S7WQ95_9FLAO</name>
<dbReference type="InterPro" id="IPR001555">
    <property type="entry name" value="GART_AS"/>
</dbReference>
<evidence type="ECO:0000259" key="9">
    <source>
        <dbReference type="Pfam" id="PF00551"/>
    </source>
</evidence>
<dbReference type="GO" id="GO:0004644">
    <property type="term" value="F:phosphoribosylglycinamide formyltransferase activity"/>
    <property type="evidence" value="ECO:0007669"/>
    <property type="project" value="UniProtKB-EC"/>
</dbReference>